<dbReference type="GO" id="GO:0016491">
    <property type="term" value="F:oxidoreductase activity"/>
    <property type="evidence" value="ECO:0007669"/>
    <property type="project" value="InterPro"/>
</dbReference>
<dbReference type="AlphaFoldDB" id="A0AAN8IZ19"/>
<name>A0AAN8IZ19_TRICO</name>
<dbReference type="SUPFAM" id="SSF54665">
    <property type="entry name" value="CO dehydrogenase molybdoprotein N-domain-like"/>
    <property type="match status" value="1"/>
</dbReference>
<proteinExistence type="predicted"/>
<sequence length="190" mass="20783">RHDELVDHVDELLEALEEDISQFSSIPDFSYRRQLGRAAISSMCEDLSRRSTPADEFSGDYLQLYTEWSQGESDACGRPLATQSSDRYTTGEAVYVDDMKIKDLTHAGVVVSSKAHAKILKDIPKGGTNYPGKLAFNVLGADDTPMFADGSVLAVGQVIGVVVAEDLQTARRAAMLVKVHYEELPAVLTM</sequence>
<evidence type="ECO:0000313" key="3">
    <source>
        <dbReference type="Proteomes" id="UP001331761"/>
    </source>
</evidence>
<dbReference type="Gene3D" id="3.90.1170.50">
    <property type="entry name" value="Aldehyde oxidase/xanthine dehydrogenase, a/b hammerhead"/>
    <property type="match status" value="2"/>
</dbReference>
<reference evidence="2 3" key="1">
    <citation type="submission" date="2019-10" db="EMBL/GenBank/DDBJ databases">
        <title>Assembly and Annotation for the nematode Trichostrongylus colubriformis.</title>
        <authorList>
            <person name="Martin J."/>
        </authorList>
    </citation>
    <scope>NUCLEOTIDE SEQUENCE [LARGE SCALE GENOMIC DNA]</scope>
    <source>
        <strain evidence="2">G859</strain>
        <tissue evidence="2">Whole worm</tissue>
    </source>
</reference>
<dbReference type="SMART" id="SM01008">
    <property type="entry name" value="Ald_Xan_dh_C"/>
    <property type="match status" value="1"/>
</dbReference>
<dbReference type="PANTHER" id="PTHR11908:SF139">
    <property type="entry name" value="XANTHINE DEHYDROGENASE-RELATED"/>
    <property type="match status" value="1"/>
</dbReference>
<keyword evidence="3" id="KW-1185">Reference proteome</keyword>
<feature type="non-terminal residue" evidence="2">
    <location>
        <position position="1"/>
    </location>
</feature>
<dbReference type="Proteomes" id="UP001331761">
    <property type="component" value="Unassembled WGS sequence"/>
</dbReference>
<dbReference type="InterPro" id="IPR036856">
    <property type="entry name" value="Ald_Oxase/Xan_DH_a/b_sf"/>
</dbReference>
<accession>A0AAN8IZ19</accession>
<dbReference type="EMBL" id="WIXE01000046">
    <property type="protein sequence ID" value="KAK5986942.1"/>
    <property type="molecule type" value="Genomic_DNA"/>
</dbReference>
<dbReference type="InterPro" id="IPR016208">
    <property type="entry name" value="Ald_Oxase/xanthine_DH-like"/>
</dbReference>
<evidence type="ECO:0000313" key="2">
    <source>
        <dbReference type="EMBL" id="KAK5986942.1"/>
    </source>
</evidence>
<gene>
    <name evidence="2" type="ORF">GCK32_016954</name>
</gene>
<organism evidence="2 3">
    <name type="scientific">Trichostrongylus colubriformis</name>
    <name type="common">Black scour worm</name>
    <dbReference type="NCBI Taxonomy" id="6319"/>
    <lineage>
        <taxon>Eukaryota</taxon>
        <taxon>Metazoa</taxon>
        <taxon>Ecdysozoa</taxon>
        <taxon>Nematoda</taxon>
        <taxon>Chromadorea</taxon>
        <taxon>Rhabditida</taxon>
        <taxon>Rhabditina</taxon>
        <taxon>Rhabditomorpha</taxon>
        <taxon>Strongyloidea</taxon>
        <taxon>Trichostrongylidae</taxon>
        <taxon>Trichostrongylus</taxon>
    </lineage>
</organism>
<comment type="caution">
    <text evidence="2">The sequence shown here is derived from an EMBL/GenBank/DDBJ whole genome shotgun (WGS) entry which is preliminary data.</text>
</comment>
<evidence type="ECO:0000259" key="1">
    <source>
        <dbReference type="SMART" id="SM01008"/>
    </source>
</evidence>
<protein>
    <recommendedName>
        <fullName evidence="1">Aldehyde oxidase/xanthine dehydrogenase a/b hammerhead domain-containing protein</fullName>
    </recommendedName>
</protein>
<dbReference type="Pfam" id="PF01315">
    <property type="entry name" value="Ald_Xan_dh_C"/>
    <property type="match status" value="1"/>
</dbReference>
<feature type="non-terminal residue" evidence="2">
    <location>
        <position position="190"/>
    </location>
</feature>
<dbReference type="GO" id="GO:0005506">
    <property type="term" value="F:iron ion binding"/>
    <property type="evidence" value="ECO:0007669"/>
    <property type="project" value="InterPro"/>
</dbReference>
<feature type="domain" description="Aldehyde oxidase/xanthine dehydrogenase a/b hammerhead" evidence="1">
    <location>
        <begin position="90"/>
        <end position="185"/>
    </location>
</feature>
<dbReference type="PANTHER" id="PTHR11908">
    <property type="entry name" value="XANTHINE DEHYDROGENASE"/>
    <property type="match status" value="1"/>
</dbReference>
<dbReference type="InterPro" id="IPR000674">
    <property type="entry name" value="Ald_Oxase/Xan_DH_a/b"/>
</dbReference>